<evidence type="ECO:0000313" key="2">
    <source>
        <dbReference type="EMBL" id="AEC02795.1"/>
    </source>
</evidence>
<evidence type="ECO:0000313" key="3">
    <source>
        <dbReference type="Proteomes" id="UP000007939"/>
    </source>
</evidence>
<dbReference type="HOGENOM" id="CLU_085968_0_0_12"/>
<reference evidence="2 3" key="2">
    <citation type="journal article" date="2012" name="Stand. Genomic Sci.">
        <title>Complete genome sequence of the termite hindgut bacterium Spirochaeta coccoides type strain (SPN1(T)), reclassification in the genus Sphaerochaeta as Sphaerochaeta coccoides comb. nov. and emendations of the family Spirochaetaceae and the genus Sphaerochaeta.</title>
        <authorList>
            <person name="Abt B."/>
            <person name="Han C."/>
            <person name="Scheuner C."/>
            <person name="Lu M."/>
            <person name="Lapidus A."/>
            <person name="Nolan M."/>
            <person name="Lucas S."/>
            <person name="Hammon N."/>
            <person name="Deshpande S."/>
            <person name="Cheng J.F."/>
            <person name="Tapia R."/>
            <person name="Goodwin L.A."/>
            <person name="Pitluck S."/>
            <person name="Liolios K."/>
            <person name="Pagani I."/>
            <person name="Ivanova N."/>
            <person name="Mavromatis K."/>
            <person name="Mikhailova N."/>
            <person name="Huntemann M."/>
            <person name="Pati A."/>
            <person name="Chen A."/>
            <person name="Palaniappan K."/>
            <person name="Land M."/>
            <person name="Hauser L."/>
            <person name="Brambilla E.M."/>
            <person name="Rohde M."/>
            <person name="Spring S."/>
            <person name="Gronow S."/>
            <person name="Goker M."/>
            <person name="Woyke T."/>
            <person name="Bristow J."/>
            <person name="Eisen J.A."/>
            <person name="Markowitz V."/>
            <person name="Hugenholtz P."/>
            <person name="Kyrpides N.C."/>
            <person name="Klenk H.P."/>
            <person name="Detter J.C."/>
        </authorList>
    </citation>
    <scope>NUCLEOTIDE SEQUENCE [LARGE SCALE GENOMIC DNA]</scope>
    <source>
        <strain evidence="3">ATCC BAA-1237 / DSM 17374 / SPN1</strain>
    </source>
</reference>
<proteinExistence type="predicted"/>
<evidence type="ECO:0000256" key="1">
    <source>
        <dbReference type="SAM" id="MobiDB-lite"/>
    </source>
</evidence>
<dbReference type="KEGG" id="scc:Spico_1593"/>
<organism evidence="2 3">
    <name type="scientific">Parasphaerochaeta coccoides (strain ATCC BAA-1237 / DSM 17374 / SPN1)</name>
    <name type="common">Sphaerochaeta coccoides</name>
    <dbReference type="NCBI Taxonomy" id="760011"/>
    <lineage>
        <taxon>Bacteria</taxon>
        <taxon>Pseudomonadati</taxon>
        <taxon>Spirochaetota</taxon>
        <taxon>Spirochaetia</taxon>
        <taxon>Spirochaetales</taxon>
        <taxon>Sphaerochaetaceae</taxon>
        <taxon>Parasphaerochaeta</taxon>
    </lineage>
</organism>
<evidence type="ECO:0008006" key="4">
    <source>
        <dbReference type="Google" id="ProtNLM"/>
    </source>
</evidence>
<dbReference type="InterPro" id="IPR023213">
    <property type="entry name" value="CAT-like_dom_sf"/>
</dbReference>
<dbReference type="STRING" id="760011.Spico_1593"/>
<dbReference type="AlphaFoldDB" id="F4GJP8"/>
<dbReference type="RefSeq" id="WP_013740189.1">
    <property type="nucleotide sequence ID" value="NC_015436.1"/>
</dbReference>
<accession>F4GJP8</accession>
<dbReference type="EMBL" id="CP002659">
    <property type="protein sequence ID" value="AEC02795.1"/>
    <property type="molecule type" value="Genomic_DNA"/>
</dbReference>
<name>F4GJP8_PARC1</name>
<dbReference type="OrthoDB" id="356891at2"/>
<gene>
    <name evidence="2" type="ordered locus">Spico_1593</name>
</gene>
<dbReference type="eggNOG" id="COG0508">
    <property type="taxonomic scope" value="Bacteria"/>
</dbReference>
<reference evidence="3" key="1">
    <citation type="submission" date="2011-04" db="EMBL/GenBank/DDBJ databases">
        <title>The complete genome of Spirochaeta coccoides DSM 17374.</title>
        <authorList>
            <person name="Lucas S."/>
            <person name="Copeland A."/>
            <person name="Lapidus A."/>
            <person name="Bruce D."/>
            <person name="Goodwin L."/>
            <person name="Pitluck S."/>
            <person name="Peters L."/>
            <person name="Kyrpides N."/>
            <person name="Mavromatis K."/>
            <person name="Pagani I."/>
            <person name="Ivanova N."/>
            <person name="Ovchinnikova G."/>
            <person name="Lu M."/>
            <person name="Detter J.C."/>
            <person name="Tapia R."/>
            <person name="Han C."/>
            <person name="Land M."/>
            <person name="Hauser L."/>
            <person name="Markowitz V."/>
            <person name="Cheng J.-F."/>
            <person name="Hugenholtz P."/>
            <person name="Woyke T."/>
            <person name="Wu D."/>
            <person name="Spring S."/>
            <person name="Schroeder M."/>
            <person name="Brambilla E."/>
            <person name="Klenk H.-P."/>
            <person name="Eisen J.A."/>
        </authorList>
    </citation>
    <scope>NUCLEOTIDE SEQUENCE [LARGE SCALE GENOMIC DNA]</scope>
    <source>
        <strain evidence="3">ATCC BAA-1237 / DSM 17374 / SPN1</strain>
    </source>
</reference>
<protein>
    <recommendedName>
        <fullName evidence="4">2-oxoacid dehydrogenase acyltransferase catalytic domain-containing protein</fullName>
    </recommendedName>
</protein>
<dbReference type="SUPFAM" id="SSF52777">
    <property type="entry name" value="CoA-dependent acyltransferases"/>
    <property type="match status" value="1"/>
</dbReference>
<feature type="compositionally biased region" description="Basic residues" evidence="1">
    <location>
        <begin position="301"/>
        <end position="323"/>
    </location>
</feature>
<keyword evidence="3" id="KW-1185">Reference proteome</keyword>
<sequence>MARRNDAARVADITSLKKIFPYIMKKRSESLVYLDITIDLTRALQFVKEFNKTPDNGCDHQLRVFELIVAALMRTIAVRPQMNRFISKGKYWQRNELSCNFIVKESYDDDAPEHGVLLYVKPEMRLHEIANKINKGIVEVTQPAAETNVDSLIDAVMKLPHWLLSACVGVLKWLDSIGKAPKALRDLDGLHTSIFIANMGSIGMGPSPKHHLYEWGTTSLFAALGKLKRKRNYHTPSGVPEFQDTMEVSFTIDERICDGYYSMKSIRTFQEILYTPEILLEGPQLPPPLKTARQVRQEKKTVRKKKKQELKLARKAARRKSAA</sequence>
<dbReference type="Proteomes" id="UP000007939">
    <property type="component" value="Chromosome"/>
</dbReference>
<feature type="region of interest" description="Disordered" evidence="1">
    <location>
        <begin position="285"/>
        <end position="323"/>
    </location>
</feature>
<dbReference type="Gene3D" id="3.30.559.10">
    <property type="entry name" value="Chloramphenicol acetyltransferase-like domain"/>
    <property type="match status" value="1"/>
</dbReference>